<feature type="domain" description="HTH lysR-type" evidence="5">
    <location>
        <begin position="1"/>
        <end position="58"/>
    </location>
</feature>
<evidence type="ECO:0000256" key="3">
    <source>
        <dbReference type="ARBA" id="ARBA00023125"/>
    </source>
</evidence>
<reference evidence="6 7" key="1">
    <citation type="journal article" date="2020" name="Cell Host Microbe">
        <title>Functional and Genomic Variation between Human-Derived Isolates of Lachnospiraceae Reveals Inter- and Intra-Species Diversity.</title>
        <authorList>
            <person name="Sorbara M.T."/>
            <person name="Littmann E.R."/>
            <person name="Fontana E."/>
            <person name="Moody T.U."/>
            <person name="Kohout C.E."/>
            <person name="Gjonbalaj M."/>
            <person name="Eaton V."/>
            <person name="Seok R."/>
            <person name="Leiner I.M."/>
            <person name="Pamer E.G."/>
        </authorList>
    </citation>
    <scope>NUCLEOTIDE SEQUENCE [LARGE SCALE GENOMIC DNA]</scope>
    <source>
        <strain evidence="6 7">MSK.15.26</strain>
    </source>
</reference>
<evidence type="ECO:0000259" key="5">
    <source>
        <dbReference type="PROSITE" id="PS50931"/>
    </source>
</evidence>
<dbReference type="InterPro" id="IPR036390">
    <property type="entry name" value="WH_DNA-bd_sf"/>
</dbReference>
<dbReference type="SUPFAM" id="SSF46785">
    <property type="entry name" value="Winged helix' DNA-binding domain"/>
    <property type="match status" value="1"/>
</dbReference>
<proteinExistence type="inferred from homology"/>
<evidence type="ECO:0000256" key="4">
    <source>
        <dbReference type="ARBA" id="ARBA00023163"/>
    </source>
</evidence>
<sequence>MTLNQLLYFRTVAAHQHFRQAAAELNISQPSLSRSIASLEEELNIILFERQGRNVRLTKYGRIFLEHAERILQETETALFRMHQLAQDEGHVDIAYVFPLANRYIPHTVRRFLSQERYKNITFSFHQLHTPQLIEGLKKELFDLVFCSYMENEPNIKFIPIIHQNMTVITPKGHPLCAKDAVSLSELSAYPLIGYDKSSGLGKYTRQIFSSHGITPNFICESPDENAISALVEEDFGIALVADTEAIRKRNIRILPLRDIHLVHTVYLAYLKDHYMIPAVRNFLQFIIKDGTHL</sequence>
<organism evidence="6 7">
    <name type="scientific">Blautia hansenii</name>
    <name type="common">Ruminococcus hansenii</name>
    <dbReference type="NCBI Taxonomy" id="1322"/>
    <lineage>
        <taxon>Bacteria</taxon>
        <taxon>Bacillati</taxon>
        <taxon>Bacillota</taxon>
        <taxon>Clostridia</taxon>
        <taxon>Lachnospirales</taxon>
        <taxon>Lachnospiraceae</taxon>
        <taxon>Blautia</taxon>
    </lineage>
</organism>
<evidence type="ECO:0000256" key="2">
    <source>
        <dbReference type="ARBA" id="ARBA00023015"/>
    </source>
</evidence>
<gene>
    <name evidence="6" type="ORF">G5A70_13790</name>
</gene>
<dbReference type="PANTHER" id="PTHR30346:SF28">
    <property type="entry name" value="HTH-TYPE TRANSCRIPTIONAL REGULATOR CYNR"/>
    <property type="match status" value="1"/>
</dbReference>
<keyword evidence="3" id="KW-0238">DNA-binding</keyword>
<dbReference type="Gene3D" id="3.40.190.290">
    <property type="match status" value="1"/>
</dbReference>
<keyword evidence="7" id="KW-1185">Reference proteome</keyword>
<dbReference type="PANTHER" id="PTHR30346">
    <property type="entry name" value="TRANSCRIPTIONAL DUAL REGULATOR HCAR-RELATED"/>
    <property type="match status" value="1"/>
</dbReference>
<dbReference type="RefSeq" id="WP_173750108.1">
    <property type="nucleotide sequence ID" value="NZ_JAAITA010000026.1"/>
</dbReference>
<dbReference type="Gene3D" id="1.10.10.10">
    <property type="entry name" value="Winged helix-like DNA-binding domain superfamily/Winged helix DNA-binding domain"/>
    <property type="match status" value="1"/>
</dbReference>
<comment type="similarity">
    <text evidence="1">Belongs to the LysR transcriptional regulatory family.</text>
</comment>
<dbReference type="SUPFAM" id="SSF53850">
    <property type="entry name" value="Periplasmic binding protein-like II"/>
    <property type="match status" value="1"/>
</dbReference>
<dbReference type="EMBL" id="JAAITA010000026">
    <property type="protein sequence ID" value="NSJ87220.1"/>
    <property type="molecule type" value="Genomic_DNA"/>
</dbReference>
<dbReference type="InterPro" id="IPR036388">
    <property type="entry name" value="WH-like_DNA-bd_sf"/>
</dbReference>
<name>A0ABX2IB68_BLAHA</name>
<dbReference type="PROSITE" id="PS50931">
    <property type="entry name" value="HTH_LYSR"/>
    <property type="match status" value="1"/>
</dbReference>
<dbReference type="Proteomes" id="UP000822142">
    <property type="component" value="Unassembled WGS sequence"/>
</dbReference>
<dbReference type="InterPro" id="IPR000847">
    <property type="entry name" value="LysR_HTH_N"/>
</dbReference>
<accession>A0ABX2IB68</accession>
<dbReference type="Pfam" id="PF03466">
    <property type="entry name" value="LysR_substrate"/>
    <property type="match status" value="1"/>
</dbReference>
<keyword evidence="2" id="KW-0805">Transcription regulation</keyword>
<evidence type="ECO:0000313" key="7">
    <source>
        <dbReference type="Proteomes" id="UP000822142"/>
    </source>
</evidence>
<evidence type="ECO:0000256" key="1">
    <source>
        <dbReference type="ARBA" id="ARBA00009437"/>
    </source>
</evidence>
<dbReference type="InterPro" id="IPR005119">
    <property type="entry name" value="LysR_subst-bd"/>
</dbReference>
<protein>
    <submittedName>
        <fullName evidence="6">LysR family transcriptional regulator</fullName>
    </submittedName>
</protein>
<dbReference type="PRINTS" id="PR00039">
    <property type="entry name" value="HTHLYSR"/>
</dbReference>
<comment type="caution">
    <text evidence="6">The sequence shown here is derived from an EMBL/GenBank/DDBJ whole genome shotgun (WGS) entry which is preliminary data.</text>
</comment>
<evidence type="ECO:0000313" key="6">
    <source>
        <dbReference type="EMBL" id="NSJ87220.1"/>
    </source>
</evidence>
<dbReference type="Pfam" id="PF00126">
    <property type="entry name" value="HTH_1"/>
    <property type="match status" value="1"/>
</dbReference>
<keyword evidence="4" id="KW-0804">Transcription</keyword>